<keyword evidence="1" id="KW-0456">Lyase</keyword>
<gene>
    <name evidence="1" type="ORF">KUF71_011612</name>
</gene>
<accession>A0AAE1LVN4</accession>
<dbReference type="AlphaFoldDB" id="A0AAE1LVN4"/>
<dbReference type="Proteomes" id="UP001219518">
    <property type="component" value="Unassembled WGS sequence"/>
</dbReference>
<proteinExistence type="predicted"/>
<dbReference type="GO" id="GO:0016829">
    <property type="term" value="F:lyase activity"/>
    <property type="evidence" value="ECO:0007669"/>
    <property type="project" value="UniProtKB-KW"/>
</dbReference>
<evidence type="ECO:0000313" key="2">
    <source>
        <dbReference type="Proteomes" id="UP001219518"/>
    </source>
</evidence>
<sequence>MARFHYGAFHAQLPWGYFHHEKKWAKNQREIQHHGKSIPMEYHDVPCTMGSSMVFWDWDATATDGFSPLTARFANNALFCTLNFLQRKFLVLQRILCNQLLHRAKRFSLEGVVECLALMGLPFFNEYINNVEKYCDPLGPPESVEHRLCCLRQLARIGPESTFFDKDFEDISDCVHMISGVEAPSGDHRNTLPHFSHLAGLSSSSPTKVTGTALESRSFGLRTLGLCHLLLWGALGHSDRAGGAVPQIVCEFIQALHAILKLLEAEQHALEAAAALEAGNLPYLATVSTIFTWAKGVRNAAHSQYP</sequence>
<evidence type="ECO:0000313" key="1">
    <source>
        <dbReference type="EMBL" id="KAK3932284.1"/>
    </source>
</evidence>
<protein>
    <submittedName>
        <fullName evidence="1">Isocitrate lyase</fullName>
    </submittedName>
</protein>
<keyword evidence="2" id="KW-1185">Reference proteome</keyword>
<organism evidence="1 2">
    <name type="scientific">Frankliniella fusca</name>
    <dbReference type="NCBI Taxonomy" id="407009"/>
    <lineage>
        <taxon>Eukaryota</taxon>
        <taxon>Metazoa</taxon>
        <taxon>Ecdysozoa</taxon>
        <taxon>Arthropoda</taxon>
        <taxon>Hexapoda</taxon>
        <taxon>Insecta</taxon>
        <taxon>Pterygota</taxon>
        <taxon>Neoptera</taxon>
        <taxon>Paraneoptera</taxon>
        <taxon>Thysanoptera</taxon>
        <taxon>Terebrantia</taxon>
        <taxon>Thripoidea</taxon>
        <taxon>Thripidae</taxon>
        <taxon>Frankliniella</taxon>
    </lineage>
</organism>
<reference evidence="1" key="1">
    <citation type="submission" date="2021-07" db="EMBL/GenBank/DDBJ databases">
        <authorList>
            <person name="Catto M.A."/>
            <person name="Jacobson A."/>
            <person name="Kennedy G."/>
            <person name="Labadie P."/>
            <person name="Hunt B.G."/>
            <person name="Srinivasan R."/>
        </authorList>
    </citation>
    <scope>NUCLEOTIDE SEQUENCE</scope>
    <source>
        <strain evidence="1">PL_HMW_Pooled</strain>
        <tissue evidence="1">Head</tissue>
    </source>
</reference>
<comment type="caution">
    <text evidence="1">The sequence shown here is derived from an EMBL/GenBank/DDBJ whole genome shotgun (WGS) entry which is preliminary data.</text>
</comment>
<name>A0AAE1LVN4_9NEOP</name>
<dbReference type="EMBL" id="JAHWGI010001434">
    <property type="protein sequence ID" value="KAK3932284.1"/>
    <property type="molecule type" value="Genomic_DNA"/>
</dbReference>
<reference evidence="1" key="2">
    <citation type="journal article" date="2023" name="BMC Genomics">
        <title>Pest status, molecular evolution, and epigenetic factors derived from the genome assembly of Frankliniella fusca, a thysanopteran phytovirus vector.</title>
        <authorList>
            <person name="Catto M.A."/>
            <person name="Labadie P.E."/>
            <person name="Jacobson A.L."/>
            <person name="Kennedy G.G."/>
            <person name="Srinivasan R."/>
            <person name="Hunt B.G."/>
        </authorList>
    </citation>
    <scope>NUCLEOTIDE SEQUENCE</scope>
    <source>
        <strain evidence="1">PL_HMW_Pooled</strain>
    </source>
</reference>